<keyword evidence="1" id="KW-0732">Signal</keyword>
<accession>A0A9Q3FDC1</accession>
<gene>
    <name evidence="2" type="ORF">O181_077723</name>
</gene>
<comment type="caution">
    <text evidence="2">The sequence shown here is derived from an EMBL/GenBank/DDBJ whole genome shotgun (WGS) entry which is preliminary data.</text>
</comment>
<keyword evidence="3" id="KW-1185">Reference proteome</keyword>
<organism evidence="2 3">
    <name type="scientific">Austropuccinia psidii MF-1</name>
    <dbReference type="NCBI Taxonomy" id="1389203"/>
    <lineage>
        <taxon>Eukaryota</taxon>
        <taxon>Fungi</taxon>
        <taxon>Dikarya</taxon>
        <taxon>Basidiomycota</taxon>
        <taxon>Pucciniomycotina</taxon>
        <taxon>Pucciniomycetes</taxon>
        <taxon>Pucciniales</taxon>
        <taxon>Sphaerophragmiaceae</taxon>
        <taxon>Austropuccinia</taxon>
    </lineage>
</organism>
<dbReference type="AlphaFoldDB" id="A0A9Q3FDC1"/>
<reference evidence="2" key="1">
    <citation type="submission" date="2021-03" db="EMBL/GenBank/DDBJ databases">
        <title>Draft genome sequence of rust myrtle Austropuccinia psidii MF-1, a brazilian biotype.</title>
        <authorList>
            <person name="Quecine M.C."/>
            <person name="Pachon D.M.R."/>
            <person name="Bonatelli M.L."/>
            <person name="Correr F.H."/>
            <person name="Franceschini L.M."/>
            <person name="Leite T.F."/>
            <person name="Margarido G.R.A."/>
            <person name="Almeida C.A."/>
            <person name="Ferrarezi J.A."/>
            <person name="Labate C.A."/>
        </authorList>
    </citation>
    <scope>NUCLEOTIDE SEQUENCE</scope>
    <source>
        <strain evidence="2">MF-1</strain>
    </source>
</reference>
<dbReference type="EMBL" id="AVOT02042588">
    <property type="protein sequence ID" value="MBW0538008.1"/>
    <property type="molecule type" value="Genomic_DNA"/>
</dbReference>
<evidence type="ECO:0008006" key="4">
    <source>
        <dbReference type="Google" id="ProtNLM"/>
    </source>
</evidence>
<name>A0A9Q3FDC1_9BASI</name>
<protein>
    <recommendedName>
        <fullName evidence="4">Cyanovirin-N domain-containing protein</fullName>
    </recommendedName>
</protein>
<proteinExistence type="predicted"/>
<evidence type="ECO:0000313" key="3">
    <source>
        <dbReference type="Proteomes" id="UP000765509"/>
    </source>
</evidence>
<evidence type="ECO:0000256" key="1">
    <source>
        <dbReference type="SAM" id="SignalP"/>
    </source>
</evidence>
<feature type="signal peptide" evidence="1">
    <location>
        <begin position="1"/>
        <end position="27"/>
    </location>
</feature>
<dbReference type="Proteomes" id="UP000765509">
    <property type="component" value="Unassembled WGS sequence"/>
</dbReference>
<feature type="chain" id="PRO_5040182238" description="Cyanovirin-N domain-containing protein" evidence="1">
    <location>
        <begin position="28"/>
        <end position="160"/>
    </location>
</feature>
<sequence>MFSFILSFQGLIPSTLILACQVVFVAADNNYGIGGGWQYPQGSRHVRCDRGYQRASMLDTYCRDDSSATYRCNTLDCYWIGPDGGQNLADTLSYENCHANGTSWAQVQATAFIIPSELHQIDVIRGDPLGTGPPLPQTGVACAWSDVRPECDSCDEHRNS</sequence>
<evidence type="ECO:0000313" key="2">
    <source>
        <dbReference type="EMBL" id="MBW0538008.1"/>
    </source>
</evidence>